<evidence type="ECO:0000313" key="3">
    <source>
        <dbReference type="Proteomes" id="UP000448575"/>
    </source>
</evidence>
<dbReference type="PANTHER" id="PTHR35586">
    <property type="entry name" value="SLL1691 PROTEIN"/>
    <property type="match status" value="1"/>
</dbReference>
<evidence type="ECO:0000313" key="2">
    <source>
        <dbReference type="EMBL" id="MYN01638.1"/>
    </source>
</evidence>
<reference evidence="2 3" key="1">
    <citation type="submission" date="2019-12" db="EMBL/GenBank/DDBJ databases">
        <title>Novel species isolated from a subtropical stream in China.</title>
        <authorList>
            <person name="Lu H."/>
        </authorList>
    </citation>
    <scope>NUCLEOTIDE SEQUENCE [LARGE SCALE GENOMIC DNA]</scope>
    <source>
        <strain evidence="2 3">DS3</strain>
    </source>
</reference>
<sequence length="294" mass="33859">MGDRPEGRLADELVAITLRGGHEQWVLVHVEVQAQHDEALARRVLAYNYRIFEQFQRPVASLVVLADESPGWRPDSFHTHILGTEMGIRFATAKLLDFVGREKELGRSHNPFALVTQAHLRTQQTQHNPAERFAAKWQLTKLLLQHAWSKKRIIILFKVINWMMTLPEPLQLRYRRAVRQLERTSQMEWIDPYDQIRMNKAAEKAKKAEEKAGQRGFKLGREEGRAIGLAQGREEGREEGRQEGAAIVLERQLTHRFGPLPKTVKNKLAKASIEQLAAWSESILEAQSLRQVFK</sequence>
<accession>A0A6N9HDM0</accession>
<dbReference type="Proteomes" id="UP000448575">
    <property type="component" value="Unassembled WGS sequence"/>
</dbReference>
<feature type="domain" description="DUF4351" evidence="1">
    <location>
        <begin position="238"/>
        <end position="290"/>
    </location>
</feature>
<dbReference type="EMBL" id="WWCJ01000003">
    <property type="protein sequence ID" value="MYN01638.1"/>
    <property type="molecule type" value="Genomic_DNA"/>
</dbReference>
<dbReference type="Pfam" id="PF14261">
    <property type="entry name" value="DUF4351"/>
    <property type="match status" value="1"/>
</dbReference>
<evidence type="ECO:0000259" key="1">
    <source>
        <dbReference type="Pfam" id="PF14261"/>
    </source>
</evidence>
<dbReference type="RefSeq" id="WP_161024642.1">
    <property type="nucleotide sequence ID" value="NZ_WWCJ01000003.1"/>
</dbReference>
<dbReference type="InterPro" id="IPR025587">
    <property type="entry name" value="DUF4351"/>
</dbReference>
<organism evidence="2 3">
    <name type="scientific">Pseudoduganella guangdongensis</name>
    <dbReference type="NCBI Taxonomy" id="2692179"/>
    <lineage>
        <taxon>Bacteria</taxon>
        <taxon>Pseudomonadati</taxon>
        <taxon>Pseudomonadota</taxon>
        <taxon>Betaproteobacteria</taxon>
        <taxon>Burkholderiales</taxon>
        <taxon>Oxalobacteraceae</taxon>
        <taxon>Telluria group</taxon>
        <taxon>Pseudoduganella</taxon>
    </lineage>
</organism>
<protein>
    <submittedName>
        <fullName evidence="2">DUF4351 domain-containing protein</fullName>
    </submittedName>
</protein>
<proteinExistence type="predicted"/>
<name>A0A6N9HDM0_9BURK</name>
<comment type="caution">
    <text evidence="2">The sequence shown here is derived from an EMBL/GenBank/DDBJ whole genome shotgun (WGS) entry which is preliminary data.</text>
</comment>
<dbReference type="AlphaFoldDB" id="A0A6N9HDM0"/>
<dbReference type="PANTHER" id="PTHR35586:SF1">
    <property type="entry name" value="SLL1691 PROTEIN"/>
    <property type="match status" value="1"/>
</dbReference>
<gene>
    <name evidence="2" type="ORF">GTP41_05950</name>
</gene>
<keyword evidence="3" id="KW-1185">Reference proteome</keyword>